<evidence type="ECO:0000256" key="1">
    <source>
        <dbReference type="SAM" id="MobiDB-lite"/>
    </source>
</evidence>
<gene>
    <name evidence="2" type="ORF">H0194_08810</name>
</gene>
<evidence type="ECO:0000313" key="3">
    <source>
        <dbReference type="Proteomes" id="UP000515743"/>
    </source>
</evidence>
<proteinExistence type="predicted"/>
<name>A0A7G7CNI5_9CORY</name>
<feature type="compositionally biased region" description="Basic residues" evidence="1">
    <location>
        <begin position="10"/>
        <end position="29"/>
    </location>
</feature>
<sequence>MNRVSPSQRSSRRSSRRSSPRSTQRRNKKPSSLLLGDRAVDIARAALEELGDGEVGRHTGVHGVSSTVATHRFAADVPGYSGWEWHAVLACAPGSDEVTVSEVALVPAPGGDALRAPDWVPWAERVRPGDLEPGMLLPPEPGDPRLASTGEDGDGPMELTVKGVSDTKTRWRKGDFGPNSEFAEKAALECKTCAFFVPLSEPVGASFGACTNKFSADGHVVHAAYGCGAHSETPASRNSDEPGDYYDDERAIDF</sequence>
<dbReference type="InterPro" id="IPR021391">
    <property type="entry name" value="DUF3027"/>
</dbReference>
<feature type="region of interest" description="Disordered" evidence="1">
    <location>
        <begin position="1"/>
        <end position="36"/>
    </location>
</feature>
<evidence type="ECO:0000313" key="2">
    <source>
        <dbReference type="EMBL" id="QNE89151.1"/>
    </source>
</evidence>
<dbReference type="Proteomes" id="UP000515743">
    <property type="component" value="Chromosome"/>
</dbReference>
<dbReference type="AlphaFoldDB" id="A0A7G7CNI5"/>
<dbReference type="RefSeq" id="WP_185175529.1">
    <property type="nucleotide sequence ID" value="NZ_CP059404.1"/>
</dbReference>
<feature type="region of interest" description="Disordered" evidence="1">
    <location>
        <begin position="130"/>
        <end position="157"/>
    </location>
</feature>
<dbReference type="EMBL" id="CP059404">
    <property type="protein sequence ID" value="QNE89151.1"/>
    <property type="molecule type" value="Genomic_DNA"/>
</dbReference>
<feature type="region of interest" description="Disordered" evidence="1">
    <location>
        <begin position="230"/>
        <end position="254"/>
    </location>
</feature>
<keyword evidence="3" id="KW-1185">Reference proteome</keyword>
<reference evidence="2 3" key="1">
    <citation type="submission" date="2020-07" db="EMBL/GenBank/DDBJ databases">
        <title>Complete genome and description of Corynebacterium incognita strain Marseille-Q3630 sp. nov.</title>
        <authorList>
            <person name="Boxberger M."/>
        </authorList>
    </citation>
    <scope>NUCLEOTIDE SEQUENCE [LARGE SCALE GENOMIC DNA]</scope>
    <source>
        <strain evidence="2 3">Marseille-Q3630</strain>
    </source>
</reference>
<accession>A0A7G7CNI5</accession>
<organism evidence="2 3">
    <name type="scientific">Corynebacterium incognita</name>
    <dbReference type="NCBI Taxonomy" id="2754725"/>
    <lineage>
        <taxon>Bacteria</taxon>
        <taxon>Bacillati</taxon>
        <taxon>Actinomycetota</taxon>
        <taxon>Actinomycetes</taxon>
        <taxon>Mycobacteriales</taxon>
        <taxon>Corynebacteriaceae</taxon>
        <taxon>Corynebacterium</taxon>
    </lineage>
</organism>
<protein>
    <submittedName>
        <fullName evidence="2">DUF3027 domain-containing protein</fullName>
    </submittedName>
</protein>
<dbReference type="Pfam" id="PF11228">
    <property type="entry name" value="DUF3027"/>
    <property type="match status" value="1"/>
</dbReference>
<dbReference type="KEGG" id="cik:H0194_08810"/>